<proteinExistence type="predicted"/>
<evidence type="ECO:0000313" key="2">
    <source>
        <dbReference type="Proteomes" id="UP000013487"/>
    </source>
</evidence>
<reference evidence="1 2" key="1">
    <citation type="journal article" date="2013" name="Genome Announc.">
        <title>Draft Genome Sequence of Bacillus thuringiensis var. thuringiensis Strain T01-328, a Brazilian Isolate That Produces a Soluble Pesticide Protein, Cry1Ia.</title>
        <authorList>
            <person name="Varani A.M."/>
            <person name="Lemos M.V."/>
            <person name="Fernandes C.C."/>
            <person name="Lemos E.G."/>
            <person name="Alves E.C."/>
            <person name="Desiderio J.A."/>
        </authorList>
    </citation>
    <scope>NUCLEOTIDE SEQUENCE [LARGE SCALE GENOMIC DNA]</scope>
    <source>
        <strain evidence="1 2">T01-328</strain>
    </source>
</reference>
<comment type="caution">
    <text evidence="1">The sequence shown here is derived from an EMBL/GenBank/DDBJ whole genome shotgun (WGS) entry which is preliminary data.</text>
</comment>
<dbReference type="AlphaFoldDB" id="A0AAN4KQK8"/>
<dbReference type="EMBL" id="ARXZ02000004">
    <property type="protein sequence ID" value="ERI01042.1"/>
    <property type="molecule type" value="Genomic_DNA"/>
</dbReference>
<sequence>MHPLFGDSLSITAFNSFAYVYKKVNKVKYFYSPLLSKNIMK</sequence>
<gene>
    <name evidence="1" type="ORF">BTCBT_002597</name>
</gene>
<protein>
    <submittedName>
        <fullName evidence="1">Uncharacterized protein</fullName>
    </submittedName>
</protein>
<name>A0AAN4KQK8_BACTU</name>
<organism evidence="1 2">
    <name type="scientific">Bacillus thuringiensis T01-328</name>
    <dbReference type="NCBI Taxonomy" id="1324966"/>
    <lineage>
        <taxon>Bacteria</taxon>
        <taxon>Bacillati</taxon>
        <taxon>Bacillota</taxon>
        <taxon>Bacilli</taxon>
        <taxon>Bacillales</taxon>
        <taxon>Bacillaceae</taxon>
        <taxon>Bacillus</taxon>
        <taxon>Bacillus cereus group</taxon>
    </lineage>
</organism>
<evidence type="ECO:0000313" key="1">
    <source>
        <dbReference type="EMBL" id="ERI01042.1"/>
    </source>
</evidence>
<dbReference type="Proteomes" id="UP000013487">
    <property type="component" value="Unassembled WGS sequence"/>
</dbReference>
<accession>A0AAN4KQK8</accession>